<dbReference type="InterPro" id="IPR002372">
    <property type="entry name" value="PQQ_rpt_dom"/>
</dbReference>
<dbReference type="Gene3D" id="2.130.10.10">
    <property type="entry name" value="YVTN repeat-like/Quinoprotein amine dehydrogenase"/>
    <property type="match status" value="2"/>
</dbReference>
<dbReference type="PANTHER" id="PTHR34512">
    <property type="entry name" value="CELL SURFACE PROTEIN"/>
    <property type="match status" value="1"/>
</dbReference>
<dbReference type="InterPro" id="IPR038765">
    <property type="entry name" value="Papain-like_cys_pep_sf"/>
</dbReference>
<sequence length="786" mass="85993">MNINVSSLLKSLVVLSFVWLIVWGCKKAEDTPVTPTVPVDEEVIPGKTVGYGVELLEQSAYEKLPLIAEPIVIPSKNGRIAKDPVLTATYDLSAKMPPVQNQGQQSSCTAWATAYAARSYFNTLSTRSNYLGSNGQLLPSSVFSPAFVYNQLNGGQDKGSYTYKALDLIKTMGVCTMADMVYKATDFLTQPTAVQKQNASNFKIKDWGRININTTTIKKFLYYDHPVIIGIIPDRNFKQLTQKDAQNEYIWKETANDGTSGHAMVIVGYDDGRKAFKVQNSWGQSWANKGSIWFSYDIIAEVVREAYVMVVDDKNIWTPPQVQTVGAKLESDGKITFSGRITSLGDAPIQGIGFCVSNVRSLPDVKSSVRTEGIERVPYPIELTLQLAADTVWYRAYAQTISGTVYGDTMRIVLNNRGGSTGALKQNTLFFDSGDFAYGFNAESGTLLWQSKRTTNSYSGRGGVYTNGMYVFGDTQLTGVDASTGAEKWVFRKSDVSGAIARLVTIGELVYYLTESTLYAIDAKSGILRWSLTASSLVQGRNVFQGLSLSVTNQNKLAVATVNFTSNSLSNLYVIDNPATGKGVSVLDNDYLSSISNPYFEDNLLIYNSGSGDQKALTLRPSPTLLWKNKEVAGSVTVSNNLVIGFHPTSKSLRGLNRSTGVKVWEYVPAEGDIQSSSWSASGRYAAMMVVKRTSAFGGDATVHVVDNTTGKLIWKQPLLKSSLSGILIAGNKVYAWDGEMNTYDIATGNKLWRSSISRAGMAEPTTFSVVTREGTFYYMPESGMR</sequence>
<dbReference type="CDD" id="cd02619">
    <property type="entry name" value="Peptidase_C1"/>
    <property type="match status" value="1"/>
</dbReference>
<dbReference type="SUPFAM" id="SSF54001">
    <property type="entry name" value="Cysteine proteinases"/>
    <property type="match status" value="1"/>
</dbReference>
<gene>
    <name evidence="2" type="ORF">GK108_20745</name>
</gene>
<comment type="caution">
    <text evidence="2">The sequence shown here is derived from an EMBL/GenBank/DDBJ whole genome shotgun (WGS) entry which is preliminary data.</text>
</comment>
<protein>
    <submittedName>
        <fullName evidence="2">PQQ-binding-like beta-propeller repeat protein</fullName>
    </submittedName>
</protein>
<feature type="domain" description="Peptidase C1A papain C-terminal" evidence="1">
    <location>
        <begin position="86"/>
        <end position="307"/>
    </location>
</feature>
<name>A0A6L9L9W4_9BACT</name>
<dbReference type="Pfam" id="PF00112">
    <property type="entry name" value="Peptidase_C1"/>
    <property type="match status" value="1"/>
</dbReference>
<dbReference type="GO" id="GO:0006508">
    <property type="term" value="P:proteolysis"/>
    <property type="evidence" value="ECO:0007669"/>
    <property type="project" value="InterPro"/>
</dbReference>
<dbReference type="EMBL" id="JAAFZH010000010">
    <property type="protein sequence ID" value="NDU97324.1"/>
    <property type="molecule type" value="Genomic_DNA"/>
</dbReference>
<evidence type="ECO:0000259" key="1">
    <source>
        <dbReference type="SMART" id="SM00645"/>
    </source>
</evidence>
<dbReference type="Gene3D" id="3.90.70.10">
    <property type="entry name" value="Cysteine proteinases"/>
    <property type="match status" value="1"/>
</dbReference>
<evidence type="ECO:0000313" key="3">
    <source>
        <dbReference type="Proteomes" id="UP000474175"/>
    </source>
</evidence>
<dbReference type="SMART" id="SM00645">
    <property type="entry name" value="Pept_C1"/>
    <property type="match status" value="1"/>
</dbReference>
<keyword evidence="3" id="KW-1185">Reference proteome</keyword>
<dbReference type="InterPro" id="IPR011047">
    <property type="entry name" value="Quinoprotein_ADH-like_sf"/>
</dbReference>
<dbReference type="InterPro" id="IPR000668">
    <property type="entry name" value="Peptidase_C1A_C"/>
</dbReference>
<dbReference type="RefSeq" id="WP_163952652.1">
    <property type="nucleotide sequence ID" value="NZ_JAAFZH010000010.1"/>
</dbReference>
<dbReference type="Pfam" id="PF13360">
    <property type="entry name" value="PQQ_2"/>
    <property type="match status" value="2"/>
</dbReference>
<dbReference type="GO" id="GO:0008234">
    <property type="term" value="F:cysteine-type peptidase activity"/>
    <property type="evidence" value="ECO:0007669"/>
    <property type="project" value="InterPro"/>
</dbReference>
<dbReference type="InterPro" id="IPR015943">
    <property type="entry name" value="WD40/YVTN_repeat-like_dom_sf"/>
</dbReference>
<dbReference type="AlphaFoldDB" id="A0A6L9L9W4"/>
<dbReference type="Proteomes" id="UP000474175">
    <property type="component" value="Unassembled WGS sequence"/>
</dbReference>
<dbReference type="PANTHER" id="PTHR34512:SF30">
    <property type="entry name" value="OUTER MEMBRANE PROTEIN ASSEMBLY FACTOR BAMB"/>
    <property type="match status" value="1"/>
</dbReference>
<evidence type="ECO:0000313" key="2">
    <source>
        <dbReference type="EMBL" id="NDU97324.1"/>
    </source>
</evidence>
<organism evidence="2 3">
    <name type="scientific">Spirosoma terrae</name>
    <dbReference type="NCBI Taxonomy" id="1968276"/>
    <lineage>
        <taxon>Bacteria</taxon>
        <taxon>Pseudomonadati</taxon>
        <taxon>Bacteroidota</taxon>
        <taxon>Cytophagia</taxon>
        <taxon>Cytophagales</taxon>
        <taxon>Cytophagaceae</taxon>
        <taxon>Spirosoma</taxon>
    </lineage>
</organism>
<proteinExistence type="predicted"/>
<dbReference type="SUPFAM" id="SSF50998">
    <property type="entry name" value="Quinoprotein alcohol dehydrogenase-like"/>
    <property type="match status" value="1"/>
</dbReference>
<accession>A0A6L9L9W4</accession>
<dbReference type="InterPro" id="IPR018391">
    <property type="entry name" value="PQQ_b-propeller_rpt"/>
</dbReference>
<dbReference type="SMART" id="SM00564">
    <property type="entry name" value="PQQ"/>
    <property type="match status" value="7"/>
</dbReference>
<reference evidence="2 3" key="1">
    <citation type="submission" date="2020-02" db="EMBL/GenBank/DDBJ databases">
        <title>Draft genome sequence of two Spirosoma agri KCTC 52727 and Spirosoma terrae KCTC 52035.</title>
        <authorList>
            <person name="Rojas J."/>
            <person name="Ambika Manirajan B."/>
            <person name="Suarez C."/>
            <person name="Ratering S."/>
            <person name="Schnell S."/>
        </authorList>
    </citation>
    <scope>NUCLEOTIDE SEQUENCE [LARGE SCALE GENOMIC DNA]</scope>
    <source>
        <strain evidence="2 3">KCTC 52035</strain>
    </source>
</reference>